<name>A0ABQ0E5S8_9BACT</name>
<organism evidence="2 3">
    <name type="scientific">Desulfovibrio falkowii</name>
    <dbReference type="NCBI Taxonomy" id="3136602"/>
    <lineage>
        <taxon>Bacteria</taxon>
        <taxon>Pseudomonadati</taxon>
        <taxon>Thermodesulfobacteriota</taxon>
        <taxon>Desulfovibrionia</taxon>
        <taxon>Desulfovibrionales</taxon>
        <taxon>Desulfovibrionaceae</taxon>
        <taxon>Desulfovibrio</taxon>
    </lineage>
</organism>
<protein>
    <submittedName>
        <fullName evidence="2">Uncharacterized protein</fullName>
    </submittedName>
</protein>
<comment type="caution">
    <text evidence="2">The sequence shown here is derived from an EMBL/GenBank/DDBJ whole genome shotgun (WGS) entry which is preliminary data.</text>
</comment>
<evidence type="ECO:0000256" key="1">
    <source>
        <dbReference type="SAM" id="Phobius"/>
    </source>
</evidence>
<dbReference type="EMBL" id="BAAFSG010000001">
    <property type="protein sequence ID" value="GAB1253038.1"/>
    <property type="molecule type" value="Genomic_DNA"/>
</dbReference>
<reference evidence="2 3" key="1">
    <citation type="journal article" date="2025" name="Int. J. Syst. Evol. Microbiol.">
        <title>Desulfovibrio falkowii sp. nov., Porphyromonas miyakawae sp. nov., Mediterraneibacter flintii sp. nov. and Owariibacterium komagatae gen. nov., sp. nov., isolated from human faeces.</title>
        <authorList>
            <person name="Hamaguchi T."/>
            <person name="Ohara M."/>
            <person name="Hisatomi A."/>
            <person name="Sekiguchi K."/>
            <person name="Takeda J.I."/>
            <person name="Ueyama J."/>
            <person name="Ito M."/>
            <person name="Nishiwaki H."/>
            <person name="Ogi T."/>
            <person name="Hirayama M."/>
            <person name="Ohkuma M."/>
            <person name="Sakamoto M."/>
            <person name="Ohno K."/>
        </authorList>
    </citation>
    <scope>NUCLEOTIDE SEQUENCE [LARGE SCALE GENOMIC DNA]</scope>
    <source>
        <strain evidence="2 3">13CB8C</strain>
    </source>
</reference>
<feature type="transmembrane region" description="Helical" evidence="1">
    <location>
        <begin position="17"/>
        <end position="39"/>
    </location>
</feature>
<accession>A0ABQ0E5S8</accession>
<evidence type="ECO:0000313" key="3">
    <source>
        <dbReference type="Proteomes" id="UP001628192"/>
    </source>
</evidence>
<evidence type="ECO:0000313" key="2">
    <source>
        <dbReference type="EMBL" id="GAB1253038.1"/>
    </source>
</evidence>
<sequence>MSEDHIRSVFEIDYTRWILTTLLGLLLYLTPEICSFLSIEINEIKSTTLEYFGFTLVVTSIAFLIKFPNWFVNMFMKNALQREREINRVLRTRLKECMKKIQTNKIQNDI</sequence>
<keyword evidence="1" id="KW-1133">Transmembrane helix</keyword>
<keyword evidence="3" id="KW-1185">Reference proteome</keyword>
<keyword evidence="1" id="KW-0472">Membrane</keyword>
<gene>
    <name evidence="2" type="ORF">Defa_05250</name>
</gene>
<dbReference type="Proteomes" id="UP001628192">
    <property type="component" value="Unassembled WGS sequence"/>
</dbReference>
<feature type="transmembrane region" description="Helical" evidence="1">
    <location>
        <begin position="51"/>
        <end position="72"/>
    </location>
</feature>
<keyword evidence="1" id="KW-0812">Transmembrane</keyword>
<proteinExistence type="predicted"/>
<dbReference type="RefSeq" id="WP_407844114.1">
    <property type="nucleotide sequence ID" value="NZ_BAAFSG010000001.1"/>
</dbReference>